<keyword evidence="7" id="KW-1133">Transmembrane helix</keyword>
<dbReference type="PANTHER" id="PTHR13887:SF14">
    <property type="entry name" value="DISULFIDE BOND FORMATION PROTEIN D"/>
    <property type="match status" value="1"/>
</dbReference>
<comment type="caution">
    <text evidence="9">The sequence shown here is derived from an EMBL/GenBank/DDBJ whole genome shotgun (WGS) entry which is preliminary data.</text>
</comment>
<dbReference type="AlphaFoldDB" id="A0A2I1I7K5"/>
<keyword evidence="3" id="KW-0560">Oxidoreductase</keyword>
<dbReference type="RefSeq" id="WP_101627611.1">
    <property type="nucleotide sequence ID" value="NZ_JBCOMK010000015.1"/>
</dbReference>
<keyword evidence="7" id="KW-0472">Membrane</keyword>
<evidence type="ECO:0000256" key="4">
    <source>
        <dbReference type="ARBA" id="ARBA00023157"/>
    </source>
</evidence>
<organism evidence="9 10">
    <name type="scientific">Schaalia turicensis</name>
    <dbReference type="NCBI Taxonomy" id="131111"/>
    <lineage>
        <taxon>Bacteria</taxon>
        <taxon>Bacillati</taxon>
        <taxon>Actinomycetota</taxon>
        <taxon>Actinomycetes</taxon>
        <taxon>Actinomycetales</taxon>
        <taxon>Actinomycetaceae</taxon>
        <taxon>Schaalia</taxon>
    </lineage>
</organism>
<dbReference type="EMBL" id="PKKJ01000001">
    <property type="protein sequence ID" value="PKY67118.1"/>
    <property type="molecule type" value="Genomic_DNA"/>
</dbReference>
<dbReference type="InterPro" id="IPR012336">
    <property type="entry name" value="Thioredoxin-like_fold"/>
</dbReference>
<dbReference type="GO" id="GO:0016491">
    <property type="term" value="F:oxidoreductase activity"/>
    <property type="evidence" value="ECO:0007669"/>
    <property type="project" value="UniProtKB-KW"/>
</dbReference>
<dbReference type="InterPro" id="IPR013766">
    <property type="entry name" value="Thioredoxin_domain"/>
</dbReference>
<evidence type="ECO:0000256" key="6">
    <source>
        <dbReference type="SAM" id="MobiDB-lite"/>
    </source>
</evidence>
<dbReference type="PROSITE" id="PS51352">
    <property type="entry name" value="THIOREDOXIN_2"/>
    <property type="match status" value="1"/>
</dbReference>
<evidence type="ECO:0000256" key="3">
    <source>
        <dbReference type="ARBA" id="ARBA00023002"/>
    </source>
</evidence>
<proteinExistence type="inferred from homology"/>
<dbReference type="Gene3D" id="3.40.30.10">
    <property type="entry name" value="Glutaredoxin"/>
    <property type="match status" value="1"/>
</dbReference>
<evidence type="ECO:0000256" key="7">
    <source>
        <dbReference type="SAM" id="Phobius"/>
    </source>
</evidence>
<dbReference type="Pfam" id="PF13462">
    <property type="entry name" value="Thioredoxin_4"/>
    <property type="match status" value="1"/>
</dbReference>
<sequence length="281" mass="29998">MTSPVVSSQPRRKSRSLIISIALIIIAAFVLAVSIWTTSGNKQADSAASAQSSDSTHTQSAQSASATPGASSAAAAAADVDPNVAAPSEKNAELLAIIRSAPKRDANDNQAKGALDAPVVLTLFSDFSCPYCTLFAKKIEPQLADLIEDGTLRIEWRDLAQITPTSPLAAQAGRAAADQGKFWEFHDLLYQATNEHEHPEYTEESLVAFAEQAGVSDIDTFRATMNAAETVQAVADAKKEAYSIGITGTPFMFIGDTYISGYRDYEYVRTTIELQAEAARS</sequence>
<dbReference type="Proteomes" id="UP000234545">
    <property type="component" value="Unassembled WGS sequence"/>
</dbReference>
<comment type="similarity">
    <text evidence="1">Belongs to the thioredoxin family. DsbA subfamily.</text>
</comment>
<keyword evidence="2" id="KW-0732">Signal</keyword>
<dbReference type="PANTHER" id="PTHR13887">
    <property type="entry name" value="GLUTATHIONE S-TRANSFERASE KAPPA"/>
    <property type="match status" value="1"/>
</dbReference>
<evidence type="ECO:0000313" key="10">
    <source>
        <dbReference type="Proteomes" id="UP000234545"/>
    </source>
</evidence>
<reference evidence="9 10" key="1">
    <citation type="submission" date="2017-12" db="EMBL/GenBank/DDBJ databases">
        <title>Phylogenetic diversity of female urinary microbiome.</title>
        <authorList>
            <person name="Thomas-White K."/>
            <person name="Wolfe A.J."/>
        </authorList>
    </citation>
    <scope>NUCLEOTIDE SEQUENCE [LARGE SCALE GENOMIC DNA]</scope>
    <source>
        <strain evidence="9 10">UMB0250</strain>
    </source>
</reference>
<dbReference type="SUPFAM" id="SSF52833">
    <property type="entry name" value="Thioredoxin-like"/>
    <property type="match status" value="1"/>
</dbReference>
<name>A0A2I1I7K5_9ACTO</name>
<feature type="region of interest" description="Disordered" evidence="6">
    <location>
        <begin position="47"/>
        <end position="68"/>
    </location>
</feature>
<dbReference type="InterPro" id="IPR036249">
    <property type="entry name" value="Thioredoxin-like_sf"/>
</dbReference>
<evidence type="ECO:0000256" key="1">
    <source>
        <dbReference type="ARBA" id="ARBA00005791"/>
    </source>
</evidence>
<keyword evidence="4" id="KW-1015">Disulfide bond</keyword>
<evidence type="ECO:0000256" key="2">
    <source>
        <dbReference type="ARBA" id="ARBA00022729"/>
    </source>
</evidence>
<evidence type="ECO:0000259" key="8">
    <source>
        <dbReference type="PROSITE" id="PS51352"/>
    </source>
</evidence>
<protein>
    <submittedName>
        <fullName evidence="9">Thioredoxin</fullName>
    </submittedName>
</protein>
<feature type="domain" description="Thioredoxin" evidence="8">
    <location>
        <begin position="75"/>
        <end position="277"/>
    </location>
</feature>
<keyword evidence="5" id="KW-0676">Redox-active center</keyword>
<dbReference type="OrthoDB" id="117402at2"/>
<feature type="transmembrane region" description="Helical" evidence="7">
    <location>
        <begin position="17"/>
        <end position="36"/>
    </location>
</feature>
<evidence type="ECO:0000256" key="5">
    <source>
        <dbReference type="ARBA" id="ARBA00023284"/>
    </source>
</evidence>
<gene>
    <name evidence="9" type="ORF">CYJ25_02495</name>
</gene>
<keyword evidence="7" id="KW-0812">Transmembrane</keyword>
<evidence type="ECO:0000313" key="9">
    <source>
        <dbReference type="EMBL" id="PKY67118.1"/>
    </source>
</evidence>
<accession>A0A2I1I7K5</accession>